<reference evidence="4" key="1">
    <citation type="journal article" date="2019" name="Int. J. Syst. Evol. Microbiol.">
        <title>The Global Catalogue of Microorganisms (GCM) 10K type strain sequencing project: providing services to taxonomists for standard genome sequencing and annotation.</title>
        <authorList>
            <consortium name="The Broad Institute Genomics Platform"/>
            <consortium name="The Broad Institute Genome Sequencing Center for Infectious Disease"/>
            <person name="Wu L."/>
            <person name="Ma J."/>
        </authorList>
    </citation>
    <scope>NUCLEOTIDE SEQUENCE [LARGE SCALE GENOMIC DNA]</scope>
    <source>
        <strain evidence="4">JCM 16112</strain>
    </source>
</reference>
<dbReference type="Gene3D" id="2.120.10.30">
    <property type="entry name" value="TolB, C-terminal domain"/>
    <property type="match status" value="1"/>
</dbReference>
<comment type="caution">
    <text evidence="3">The sequence shown here is derived from an EMBL/GenBank/DDBJ whole genome shotgun (WGS) entry which is preliminary data.</text>
</comment>
<sequence length="321" mass="36362">MKSKHPYPVTQRPIKAMKKSLFLLAFLCQSLFAQVPEGKKVISSLYIHDLQTGKSEMILKENRHFEAPNWSPDGSFLLINSKGKLEKIGLDGENLGILNTGEVQKANNDHGYSFDGKTLFISSGKNEIQSHSSFIYKVSAEGGVPELITPLSPSYWHGVSPDGKFVVYCAPRNGNYDVYKMSVDGGEEVRLTTAEGLDDGPEYSPDGKYIYFNSYRSGMMQIWRMKPDGFDPEQMTFDYHSNWFAHVAPNNQIATIITYLENQKEGHPFGRQVKLRLLNLKTKELKDLTEEFYGGQGTINVPSWNPESTKFAYVRYELEDL</sequence>
<evidence type="ECO:0000313" key="3">
    <source>
        <dbReference type="EMBL" id="GAA0877201.1"/>
    </source>
</evidence>
<evidence type="ECO:0000256" key="1">
    <source>
        <dbReference type="ARBA" id="ARBA00009820"/>
    </source>
</evidence>
<dbReference type="PANTHER" id="PTHR36842">
    <property type="entry name" value="PROTEIN TOLB HOMOLOG"/>
    <property type="match status" value="1"/>
</dbReference>
<name>A0ABP3Y6V9_9BACT</name>
<keyword evidence="4" id="KW-1185">Reference proteome</keyword>
<dbReference type="SUPFAM" id="SSF82171">
    <property type="entry name" value="DPP6 N-terminal domain-like"/>
    <property type="match status" value="1"/>
</dbReference>
<dbReference type="InterPro" id="IPR011042">
    <property type="entry name" value="6-blade_b-propeller_TolB-like"/>
</dbReference>
<dbReference type="EMBL" id="BAAAFI010000001">
    <property type="protein sequence ID" value="GAA0877201.1"/>
    <property type="molecule type" value="Genomic_DNA"/>
</dbReference>
<gene>
    <name evidence="3" type="ORF">GCM10009119_01690</name>
</gene>
<comment type="similarity">
    <text evidence="1">Belongs to the TolB family.</text>
</comment>
<proteinExistence type="inferred from homology"/>
<feature type="signal peptide" evidence="2">
    <location>
        <begin position="1"/>
        <end position="33"/>
    </location>
</feature>
<evidence type="ECO:0000313" key="4">
    <source>
        <dbReference type="Proteomes" id="UP001500469"/>
    </source>
</evidence>
<dbReference type="Pfam" id="PF07676">
    <property type="entry name" value="PD40"/>
    <property type="match status" value="3"/>
</dbReference>
<evidence type="ECO:0000256" key="2">
    <source>
        <dbReference type="SAM" id="SignalP"/>
    </source>
</evidence>
<organism evidence="3 4">
    <name type="scientific">Algoriphagus jejuensis</name>
    <dbReference type="NCBI Taxonomy" id="419934"/>
    <lineage>
        <taxon>Bacteria</taxon>
        <taxon>Pseudomonadati</taxon>
        <taxon>Bacteroidota</taxon>
        <taxon>Cytophagia</taxon>
        <taxon>Cytophagales</taxon>
        <taxon>Cyclobacteriaceae</taxon>
        <taxon>Algoriphagus</taxon>
    </lineage>
</organism>
<protein>
    <submittedName>
        <fullName evidence="3">TolB family protein</fullName>
    </submittedName>
</protein>
<dbReference type="PANTHER" id="PTHR36842:SF1">
    <property type="entry name" value="PROTEIN TOLB"/>
    <property type="match status" value="1"/>
</dbReference>
<dbReference type="InterPro" id="IPR011659">
    <property type="entry name" value="WD40"/>
</dbReference>
<feature type="chain" id="PRO_5045040407" evidence="2">
    <location>
        <begin position="34"/>
        <end position="321"/>
    </location>
</feature>
<dbReference type="Proteomes" id="UP001500469">
    <property type="component" value="Unassembled WGS sequence"/>
</dbReference>
<keyword evidence="2" id="KW-0732">Signal</keyword>
<accession>A0ABP3Y6V9</accession>